<accession>A0ABZ0LN93</accession>
<organism evidence="1 2">
    <name type="scientific">Streptomyces solicathayae</name>
    <dbReference type="NCBI Taxonomy" id="3081768"/>
    <lineage>
        <taxon>Bacteria</taxon>
        <taxon>Bacillati</taxon>
        <taxon>Actinomycetota</taxon>
        <taxon>Actinomycetes</taxon>
        <taxon>Kitasatosporales</taxon>
        <taxon>Streptomycetaceae</taxon>
        <taxon>Streptomyces</taxon>
    </lineage>
</organism>
<dbReference type="EMBL" id="CP137573">
    <property type="protein sequence ID" value="WOX20765.1"/>
    <property type="molecule type" value="Genomic_DNA"/>
</dbReference>
<sequence>MDEEVFRLLARGDIEECRALVHASRDVRPRLAFDKDWGGPVSVHADGSVFALRLLPGLDEEPRPDSAR</sequence>
<gene>
    <name evidence="1" type="ORF">R2D22_04895</name>
</gene>
<proteinExistence type="predicted"/>
<keyword evidence="2" id="KW-1185">Reference proteome</keyword>
<evidence type="ECO:0000313" key="1">
    <source>
        <dbReference type="EMBL" id="WOX20765.1"/>
    </source>
</evidence>
<dbReference type="RefSeq" id="WP_318101474.1">
    <property type="nucleotide sequence ID" value="NZ_CP137573.1"/>
</dbReference>
<dbReference type="Proteomes" id="UP001301731">
    <property type="component" value="Chromosome"/>
</dbReference>
<protein>
    <submittedName>
        <fullName evidence="1">Uncharacterized protein</fullName>
    </submittedName>
</protein>
<evidence type="ECO:0000313" key="2">
    <source>
        <dbReference type="Proteomes" id="UP001301731"/>
    </source>
</evidence>
<name>A0ABZ0LN93_9ACTN</name>
<reference evidence="1 2" key="1">
    <citation type="submission" date="2023-10" db="EMBL/GenBank/DDBJ databases">
        <title>The genome sequence of Streptomyces sp. HUAS YS2.</title>
        <authorList>
            <person name="Mo P."/>
        </authorList>
    </citation>
    <scope>NUCLEOTIDE SEQUENCE [LARGE SCALE GENOMIC DNA]</scope>
    <source>
        <strain evidence="1 2">HUAS YS2</strain>
    </source>
</reference>